<dbReference type="EMBL" id="BAAAPC010000002">
    <property type="protein sequence ID" value="GAA1983521.1"/>
    <property type="molecule type" value="Genomic_DNA"/>
</dbReference>
<evidence type="ECO:0000313" key="2">
    <source>
        <dbReference type="EMBL" id="GAA1983521.1"/>
    </source>
</evidence>
<sequence length="344" mass="39105">MVGRYDGDLSSGPGRTVVHVWRGAEMWGSYVIWSAEPKSDERGRVTVDISGASLESYLYHREVREDLEFQRTDQLDIARGLVAHMELKRPIGFRLGGEDFSAVLRDRRYRSSEAATYGERLEELSNVLDGPEWMIRTYPESGRRVREFTVAQRLGQDVTDHIWAQPGDVLSWSYPADAGDVATSWRARGDTPNDDLSEDSEPSLSRRWEDPRYREAGWPLLERTVDYQGVTDRDTLDDYARWWTRRSSGAVRFPQVTVRLGESTSFTPDNLGDRARLTLVNDWFPLVAGRPTFSKSWRVIGIEVTPVSRSSGQEQANLIFEEPTGGSVEEYESERGRTNGTEVA</sequence>
<feature type="compositionally biased region" description="Acidic residues" evidence="1">
    <location>
        <begin position="192"/>
        <end position="201"/>
    </location>
</feature>
<gene>
    <name evidence="2" type="ORF">GCM10009799_06050</name>
</gene>
<feature type="region of interest" description="Disordered" evidence="1">
    <location>
        <begin position="314"/>
        <end position="344"/>
    </location>
</feature>
<accession>A0ABN2SAT9</accession>
<evidence type="ECO:0000313" key="3">
    <source>
        <dbReference type="Proteomes" id="UP001501585"/>
    </source>
</evidence>
<protein>
    <submittedName>
        <fullName evidence="2">Uncharacterized protein</fullName>
    </submittedName>
</protein>
<evidence type="ECO:0000256" key="1">
    <source>
        <dbReference type="SAM" id="MobiDB-lite"/>
    </source>
</evidence>
<reference evidence="2 3" key="1">
    <citation type="journal article" date="2019" name="Int. J. Syst. Evol. Microbiol.">
        <title>The Global Catalogue of Microorganisms (GCM) 10K type strain sequencing project: providing services to taxonomists for standard genome sequencing and annotation.</title>
        <authorList>
            <consortium name="The Broad Institute Genomics Platform"/>
            <consortium name="The Broad Institute Genome Sequencing Center for Infectious Disease"/>
            <person name="Wu L."/>
            <person name="Ma J."/>
        </authorList>
    </citation>
    <scope>NUCLEOTIDE SEQUENCE [LARGE SCALE GENOMIC DNA]</scope>
    <source>
        <strain evidence="2 3">JCM 15313</strain>
    </source>
</reference>
<keyword evidence="3" id="KW-1185">Reference proteome</keyword>
<proteinExistence type="predicted"/>
<comment type="caution">
    <text evidence="2">The sequence shown here is derived from an EMBL/GenBank/DDBJ whole genome shotgun (WGS) entry which is preliminary data.</text>
</comment>
<name>A0ABN2SAT9_9ACTN</name>
<organism evidence="2 3">
    <name type="scientific">Nocardiopsis rhodophaea</name>
    <dbReference type="NCBI Taxonomy" id="280238"/>
    <lineage>
        <taxon>Bacteria</taxon>
        <taxon>Bacillati</taxon>
        <taxon>Actinomycetota</taxon>
        <taxon>Actinomycetes</taxon>
        <taxon>Streptosporangiales</taxon>
        <taxon>Nocardiopsidaceae</taxon>
        <taxon>Nocardiopsis</taxon>
    </lineage>
</organism>
<feature type="region of interest" description="Disordered" evidence="1">
    <location>
        <begin position="184"/>
        <end position="206"/>
    </location>
</feature>
<dbReference type="Proteomes" id="UP001501585">
    <property type="component" value="Unassembled WGS sequence"/>
</dbReference>